<dbReference type="SMART" id="SM00355">
    <property type="entry name" value="ZnF_C2H2"/>
    <property type="match status" value="7"/>
</dbReference>
<feature type="domain" description="C2H2-type" evidence="13">
    <location>
        <begin position="940"/>
        <end position="967"/>
    </location>
</feature>
<name>A0ABD2X2Z4_9HYME</name>
<evidence type="ECO:0000256" key="5">
    <source>
        <dbReference type="ARBA" id="ARBA00022833"/>
    </source>
</evidence>
<protein>
    <recommendedName>
        <fullName evidence="17">C2H2-type domain-containing protein</fullName>
    </recommendedName>
</protein>
<dbReference type="Pfam" id="PF00096">
    <property type="entry name" value="zf-C2H2"/>
    <property type="match status" value="1"/>
</dbReference>
<evidence type="ECO:0000313" key="15">
    <source>
        <dbReference type="EMBL" id="KAL3399161.1"/>
    </source>
</evidence>
<gene>
    <name evidence="15" type="ORF">TKK_007375</name>
</gene>
<dbReference type="PANTHER" id="PTHR24388">
    <property type="entry name" value="ZINC FINGER PROTEIN"/>
    <property type="match status" value="1"/>
</dbReference>
<dbReference type="Gene3D" id="3.30.160.60">
    <property type="entry name" value="Classic Zinc Finger"/>
    <property type="match status" value="2"/>
</dbReference>
<sequence>MPRKRKLSDWSRRCRFCLSLEPSSSELFVDNLGDAVKDVAKCTDIEIIQEPSYPNKICYACHYKLNMWTEFKTKFINSHKSIISYLNLMNQNEESKIEEGVINLSENAAETSPAKSQSHPYDSSTSVRKLTRSRKQKQHERFAKRWVQRKNALKVARGEKSSESDSEDNSNLSPIQKVQRDLGKKKCVEKALKNLETDLTDKYKLTYIDDGNGKPIRRTRKVRVGESIYRWQTVEWLSKWINKKPDDEKQALLEQDEKTKIEMIEKVMGKSIHEIDTEYIREFEKANNVQLLEPSVPIASTKYVDYEESSIPDNTKKYTSDDPDPYVPMSLKKLKLSISKDNTIPHNSDINDKPKEIENNPKNDLNIISEQVIVPKKPPFKPQTVTVELSIGNATYIVKTKLDLPSSIEENAVNNNLKSNGLSAASSGKVDDKNDVMNAVQLQRIKPNEENSKEVKQPSEKMESQRCLKVEVEGLEAQALQRVQLSLANFVTNEIPDLLTNQSSSLNKKLKKPKFRDSYESLEYQLRSIVERVLRSNYQIEQDLAIKNELTKKLIPSNTTNAKLNVLEYESSSLQPTVLIKKLNIDQIQKKYSINNLKVLQNNKIDKDDSSPLINRKPGKITVNIEFLCLIQFSVYQILRISGKRKLVMPRKFDDFSVNLPPGSDDDIRRPKKSTPDDGYRKRRKSMAEDIKKIKKESQSNLILGSLILDPDSNIESSNDGHVEVDTIRNVILSNKDTLYLKSTDKYSSKSLEYTQIIENMSPTEMSSTEIEVLEPLQKPLPSFGRITKRVDKTANSTTKKPKLSKDSSRHLCGICSKEFLTNEAAQVHMIQHANDPNVSRTLSLPKTIGRPKSVNSSTLKPNLTKGSTGKTIMSPMRTMNKQSPVNRKINSPKSLTNGDNKSCTLSKMQTKAKLMRCKRCQAIVEARHVKSHVCNSVKYNCNRCECSFGAEHLLVAHLDTHKERAAALELEQKLAEELKRKKSQLTEKTSTHVSSETEMFSCFVCEKIFVDEVQMKDHLQMHCDETSEEANEKGFQCAFCCEKFQTEESLETHVGNHLLEDGDEKISMLINPEMKRSEEEKDSSNSYKCELCDAEFTTSHFLSMHVAEHEEQEEHIALEQEFVCSICDEVFDSPDELNEHQEVHTSNSHVCMLCEKTFATIEELQVHVSTHQ</sequence>
<dbReference type="PANTHER" id="PTHR24388:SF54">
    <property type="entry name" value="PROTEIN ESCARGOT"/>
    <property type="match status" value="1"/>
</dbReference>
<evidence type="ECO:0000256" key="9">
    <source>
        <dbReference type="PROSITE-ProRule" id="PRU00042"/>
    </source>
</evidence>
<evidence type="ECO:0000256" key="8">
    <source>
        <dbReference type="ARBA" id="ARBA00037948"/>
    </source>
</evidence>
<evidence type="ECO:0000256" key="1">
    <source>
        <dbReference type="ARBA" id="ARBA00004123"/>
    </source>
</evidence>
<evidence type="ECO:0000259" key="13">
    <source>
        <dbReference type="PROSITE" id="PS50157"/>
    </source>
</evidence>
<dbReference type="InterPro" id="IPR050527">
    <property type="entry name" value="Snail/Krueppel_Znf"/>
</dbReference>
<evidence type="ECO:0000256" key="12">
    <source>
        <dbReference type="SAM" id="MobiDB-lite"/>
    </source>
</evidence>
<feature type="compositionally biased region" description="Polar residues" evidence="12">
    <location>
        <begin position="854"/>
        <end position="903"/>
    </location>
</feature>
<reference evidence="15 16" key="1">
    <citation type="journal article" date="2024" name="bioRxiv">
        <title>A reference genome for Trichogramma kaykai: A tiny desert-dwelling parasitoid wasp with competing sex-ratio distorters.</title>
        <authorList>
            <person name="Culotta J."/>
            <person name="Lindsey A.R."/>
        </authorList>
    </citation>
    <scope>NUCLEOTIDE SEQUENCE [LARGE SCALE GENOMIC DNA]</scope>
    <source>
        <strain evidence="15 16">KSX58</strain>
    </source>
</reference>
<feature type="domain" description="C2H2-type" evidence="13">
    <location>
        <begin position="1088"/>
        <end position="1115"/>
    </location>
</feature>
<keyword evidence="3" id="KW-0677">Repeat</keyword>
<feature type="region of interest" description="Disordered" evidence="12">
    <location>
        <begin position="108"/>
        <end position="142"/>
    </location>
</feature>
<dbReference type="Pfam" id="PF07776">
    <property type="entry name" value="zf-AD"/>
    <property type="match status" value="1"/>
</dbReference>
<evidence type="ECO:0000256" key="2">
    <source>
        <dbReference type="ARBA" id="ARBA00022723"/>
    </source>
</evidence>
<feature type="domain" description="C2H2-type" evidence="13">
    <location>
        <begin position="1036"/>
        <end position="1063"/>
    </location>
</feature>
<dbReference type="InterPro" id="IPR013087">
    <property type="entry name" value="Znf_C2H2_type"/>
</dbReference>
<comment type="similarity">
    <text evidence="8">Belongs to the snail C2H2-type zinc-finger protein family.</text>
</comment>
<evidence type="ECO:0000256" key="7">
    <source>
        <dbReference type="ARBA" id="ARBA00023242"/>
    </source>
</evidence>
<dbReference type="PROSITE" id="PS50157">
    <property type="entry name" value="ZINC_FINGER_C2H2_2"/>
    <property type="match status" value="6"/>
</dbReference>
<feature type="binding site" evidence="10">
    <location>
        <position position="17"/>
    </location>
    <ligand>
        <name>Zn(2+)</name>
        <dbReference type="ChEBI" id="CHEBI:29105"/>
    </ligand>
</feature>
<feature type="domain" description="C2H2-type" evidence="13">
    <location>
        <begin position="1001"/>
        <end position="1028"/>
    </location>
</feature>
<keyword evidence="7" id="KW-0539">Nucleus</keyword>
<evidence type="ECO:0000256" key="6">
    <source>
        <dbReference type="ARBA" id="ARBA00023125"/>
    </source>
</evidence>
<dbReference type="SUPFAM" id="SSF57716">
    <property type="entry name" value="Glucocorticoid receptor-like (DNA-binding domain)"/>
    <property type="match status" value="1"/>
</dbReference>
<dbReference type="InterPro" id="IPR012934">
    <property type="entry name" value="Znf_AD"/>
</dbReference>
<accession>A0ABD2X2Z4</accession>
<dbReference type="SMART" id="SM00868">
    <property type="entry name" value="zf-AD"/>
    <property type="match status" value="1"/>
</dbReference>
<dbReference type="PROSITE" id="PS00028">
    <property type="entry name" value="ZINC_FINGER_C2H2_1"/>
    <property type="match status" value="7"/>
</dbReference>
<dbReference type="PROSITE" id="PS51915">
    <property type="entry name" value="ZAD"/>
    <property type="match status" value="1"/>
</dbReference>
<dbReference type="GO" id="GO:0003677">
    <property type="term" value="F:DNA binding"/>
    <property type="evidence" value="ECO:0007669"/>
    <property type="project" value="UniProtKB-KW"/>
</dbReference>
<dbReference type="SUPFAM" id="SSF57667">
    <property type="entry name" value="beta-beta-alpha zinc fingers"/>
    <property type="match status" value="2"/>
</dbReference>
<evidence type="ECO:0000256" key="11">
    <source>
        <dbReference type="SAM" id="Coils"/>
    </source>
</evidence>
<dbReference type="AlphaFoldDB" id="A0ABD2X2Z4"/>
<dbReference type="EMBL" id="JBJJXI010000058">
    <property type="protein sequence ID" value="KAL3399161.1"/>
    <property type="molecule type" value="Genomic_DNA"/>
</dbReference>
<dbReference type="Gene3D" id="3.40.1800.20">
    <property type="match status" value="1"/>
</dbReference>
<feature type="coiled-coil region" evidence="11">
    <location>
        <begin position="959"/>
        <end position="989"/>
    </location>
</feature>
<evidence type="ECO:0000259" key="14">
    <source>
        <dbReference type="PROSITE" id="PS51915"/>
    </source>
</evidence>
<dbReference type="InterPro" id="IPR036236">
    <property type="entry name" value="Znf_C2H2_sf"/>
</dbReference>
<keyword evidence="11" id="KW-0175">Coiled coil</keyword>
<evidence type="ECO:0000256" key="4">
    <source>
        <dbReference type="ARBA" id="ARBA00022771"/>
    </source>
</evidence>
<feature type="binding site" evidence="10">
    <location>
        <position position="61"/>
    </location>
    <ligand>
        <name>Zn(2+)</name>
        <dbReference type="ChEBI" id="CHEBI:29105"/>
    </ligand>
</feature>
<evidence type="ECO:0000256" key="3">
    <source>
        <dbReference type="ARBA" id="ARBA00022737"/>
    </source>
</evidence>
<feature type="region of interest" description="Disordered" evidence="12">
    <location>
        <begin position="847"/>
        <end position="903"/>
    </location>
</feature>
<feature type="compositionally biased region" description="Basic residues" evidence="12">
    <location>
        <begin position="129"/>
        <end position="142"/>
    </location>
</feature>
<dbReference type="GO" id="GO:0005634">
    <property type="term" value="C:nucleus"/>
    <property type="evidence" value="ECO:0007669"/>
    <property type="project" value="UniProtKB-SubCell"/>
</dbReference>
<feature type="compositionally biased region" description="Basic and acidic residues" evidence="12">
    <location>
        <begin position="666"/>
        <end position="684"/>
    </location>
</feature>
<proteinExistence type="inferred from homology"/>
<feature type="domain" description="C2H2-type" evidence="13">
    <location>
        <begin position="1123"/>
        <end position="1150"/>
    </location>
</feature>
<evidence type="ECO:0000256" key="10">
    <source>
        <dbReference type="PROSITE-ProRule" id="PRU01263"/>
    </source>
</evidence>
<feature type="domain" description="C2H2-type" evidence="13">
    <location>
        <begin position="1150"/>
        <end position="1173"/>
    </location>
</feature>
<feature type="binding site" evidence="10">
    <location>
        <position position="58"/>
    </location>
    <ligand>
        <name>Zn(2+)</name>
        <dbReference type="ChEBI" id="CHEBI:29105"/>
    </ligand>
</feature>
<feature type="region of interest" description="Disordered" evidence="12">
    <location>
        <begin position="154"/>
        <end position="179"/>
    </location>
</feature>
<keyword evidence="4 9" id="KW-0863">Zinc-finger</keyword>
<dbReference type="Proteomes" id="UP001627154">
    <property type="component" value="Unassembled WGS sequence"/>
</dbReference>
<keyword evidence="6" id="KW-0238">DNA-binding</keyword>
<organism evidence="15 16">
    <name type="scientific">Trichogramma kaykai</name>
    <dbReference type="NCBI Taxonomy" id="54128"/>
    <lineage>
        <taxon>Eukaryota</taxon>
        <taxon>Metazoa</taxon>
        <taxon>Ecdysozoa</taxon>
        <taxon>Arthropoda</taxon>
        <taxon>Hexapoda</taxon>
        <taxon>Insecta</taxon>
        <taxon>Pterygota</taxon>
        <taxon>Neoptera</taxon>
        <taxon>Endopterygota</taxon>
        <taxon>Hymenoptera</taxon>
        <taxon>Apocrita</taxon>
        <taxon>Proctotrupomorpha</taxon>
        <taxon>Chalcidoidea</taxon>
        <taxon>Trichogrammatidae</taxon>
        <taxon>Trichogramma</taxon>
    </lineage>
</organism>
<feature type="region of interest" description="Disordered" evidence="12">
    <location>
        <begin position="659"/>
        <end position="684"/>
    </location>
</feature>
<feature type="compositionally biased region" description="Polar residues" evidence="12">
    <location>
        <begin position="108"/>
        <end position="128"/>
    </location>
</feature>
<dbReference type="GO" id="GO:0008270">
    <property type="term" value="F:zinc ion binding"/>
    <property type="evidence" value="ECO:0007669"/>
    <property type="project" value="UniProtKB-UniRule"/>
</dbReference>
<keyword evidence="5 10" id="KW-0862">Zinc</keyword>
<keyword evidence="16" id="KW-1185">Reference proteome</keyword>
<comment type="subcellular location">
    <subcellularLocation>
        <location evidence="1">Nucleus</location>
    </subcellularLocation>
</comment>
<keyword evidence="2 10" id="KW-0479">Metal-binding</keyword>
<feature type="binding site" evidence="10">
    <location>
        <position position="14"/>
    </location>
    <ligand>
        <name>Zn(2+)</name>
        <dbReference type="ChEBI" id="CHEBI:29105"/>
    </ligand>
</feature>
<evidence type="ECO:0000313" key="16">
    <source>
        <dbReference type="Proteomes" id="UP001627154"/>
    </source>
</evidence>
<evidence type="ECO:0008006" key="17">
    <source>
        <dbReference type="Google" id="ProtNLM"/>
    </source>
</evidence>
<feature type="domain" description="ZAD" evidence="14">
    <location>
        <begin position="12"/>
        <end position="85"/>
    </location>
</feature>
<comment type="caution">
    <text evidence="15">The sequence shown here is derived from an EMBL/GenBank/DDBJ whole genome shotgun (WGS) entry which is preliminary data.</text>
</comment>